<evidence type="ECO:0000256" key="1">
    <source>
        <dbReference type="SAM" id="MobiDB-lite"/>
    </source>
</evidence>
<comment type="caution">
    <text evidence="2">The sequence shown here is derived from an EMBL/GenBank/DDBJ whole genome shotgun (WGS) entry which is preliminary data.</text>
</comment>
<evidence type="ECO:0000313" key="2">
    <source>
        <dbReference type="EMBL" id="KAG2584249.1"/>
    </source>
</evidence>
<proteinExistence type="predicted"/>
<dbReference type="EMBL" id="CM029047">
    <property type="protein sequence ID" value="KAG2584249.1"/>
    <property type="molecule type" value="Genomic_DNA"/>
</dbReference>
<reference evidence="2 3" key="1">
    <citation type="submission" date="2020-05" db="EMBL/GenBank/DDBJ databases">
        <title>WGS assembly of Panicum virgatum.</title>
        <authorList>
            <person name="Lovell J.T."/>
            <person name="Jenkins J."/>
            <person name="Shu S."/>
            <person name="Juenger T.E."/>
            <person name="Schmutz J."/>
        </authorList>
    </citation>
    <scope>NUCLEOTIDE SEQUENCE [LARGE SCALE GENOMIC DNA]</scope>
    <source>
        <strain evidence="3">cv. AP13</strain>
    </source>
</reference>
<keyword evidence="3" id="KW-1185">Reference proteome</keyword>
<feature type="compositionally biased region" description="Low complexity" evidence="1">
    <location>
        <begin position="78"/>
        <end position="87"/>
    </location>
</feature>
<evidence type="ECO:0000313" key="3">
    <source>
        <dbReference type="Proteomes" id="UP000823388"/>
    </source>
</evidence>
<gene>
    <name evidence="2" type="ORF">PVAP13_6KG285612</name>
</gene>
<feature type="region of interest" description="Disordered" evidence="1">
    <location>
        <begin position="78"/>
        <end position="118"/>
    </location>
</feature>
<organism evidence="2 3">
    <name type="scientific">Panicum virgatum</name>
    <name type="common">Blackwell switchgrass</name>
    <dbReference type="NCBI Taxonomy" id="38727"/>
    <lineage>
        <taxon>Eukaryota</taxon>
        <taxon>Viridiplantae</taxon>
        <taxon>Streptophyta</taxon>
        <taxon>Embryophyta</taxon>
        <taxon>Tracheophyta</taxon>
        <taxon>Spermatophyta</taxon>
        <taxon>Magnoliopsida</taxon>
        <taxon>Liliopsida</taxon>
        <taxon>Poales</taxon>
        <taxon>Poaceae</taxon>
        <taxon>PACMAD clade</taxon>
        <taxon>Panicoideae</taxon>
        <taxon>Panicodae</taxon>
        <taxon>Paniceae</taxon>
        <taxon>Panicinae</taxon>
        <taxon>Panicum</taxon>
        <taxon>Panicum sect. Hiantes</taxon>
    </lineage>
</organism>
<name>A0A8T0RHU1_PANVG</name>
<protein>
    <submittedName>
        <fullName evidence="2">Uncharacterized protein</fullName>
    </submittedName>
</protein>
<dbReference type="Proteomes" id="UP000823388">
    <property type="component" value="Chromosome 6K"/>
</dbReference>
<accession>A0A8T0RHU1</accession>
<dbReference type="AlphaFoldDB" id="A0A8T0RHU1"/>
<sequence>MSYLDLDQRGGADSHRARPAVLAALSPAVCATVRSPPAQHGWPAGSTTRRWLLLRHGAGQARSAAGLADPSEVVRARAAPAGRGSRGQPDDLAGGGGCGRHSQEGTPLRWHCIGGRRR</sequence>